<feature type="domain" description="ArnT-like N-terminal" evidence="11">
    <location>
        <begin position="78"/>
        <end position="238"/>
    </location>
</feature>
<comment type="caution">
    <text evidence="13">The sequence shown here is derived from an EMBL/GenBank/DDBJ whole genome shotgun (WGS) entry which is preliminary data.</text>
</comment>
<keyword evidence="14" id="KW-1185">Reference proteome</keyword>
<evidence type="ECO:0000259" key="12">
    <source>
        <dbReference type="Pfam" id="PF16192"/>
    </source>
</evidence>
<evidence type="ECO:0000256" key="6">
    <source>
        <dbReference type="ARBA" id="ARBA00022692"/>
    </source>
</evidence>
<dbReference type="Proteomes" id="UP000293623">
    <property type="component" value="Unassembled WGS sequence"/>
</dbReference>
<evidence type="ECO:0000256" key="9">
    <source>
        <dbReference type="ARBA" id="ARBA00093617"/>
    </source>
</evidence>
<name>A0A4Q2KMG3_9SPHN</name>
<keyword evidence="7 10" id="KW-1133">Transmembrane helix</keyword>
<feature type="transmembrane region" description="Helical" evidence="10">
    <location>
        <begin position="12"/>
        <end position="32"/>
    </location>
</feature>
<dbReference type="UniPathway" id="UPA00378"/>
<evidence type="ECO:0000256" key="2">
    <source>
        <dbReference type="ARBA" id="ARBA00004922"/>
    </source>
</evidence>
<feature type="transmembrane region" description="Helical" evidence="10">
    <location>
        <begin position="180"/>
        <end position="198"/>
    </location>
</feature>
<sequence>MSRPPDQPCDPIGWSATIALVFLALCLLRIAIPSGPYFDEIHYLPAARALIEGSEYLNREHPLLGKEIVALGMALFGDNPWGWRLFSALAGAGALFAGMRALWFASLSRFAVVAYGVLLASGFALFVHSRIAMLDVFFVAFLALALWQCAAAAREPETGRRRLALAGVALGLSMAAKWNAVPLAVVPGLAFLAARLAAGRRRLLTSRRGIPVPGVSLLEAALWLGLVPLAVYWLTFLPAYGFDKGALEPGGFIELHRQIIALQESVVEPHPYQSRWPEWIFNLRAIWYLYEPVDEAQRGILLIGNPLTMLLGLPAMVWAIWRGIGGDRAALAVAVLYVVSLGFWMVVNKPVQFYYHYFLPSCFLLAALALALDELRQRGWRRLTTATLLASVALFAWFYPILSAAPLAGEQSFAFWMWLDGWR</sequence>
<evidence type="ECO:0000256" key="3">
    <source>
        <dbReference type="ARBA" id="ARBA00007222"/>
    </source>
</evidence>
<protein>
    <recommendedName>
        <fullName evidence="9 10">Polyprenol-phosphate-mannose--protein mannosyltransferase</fullName>
        <ecNumber evidence="10">2.4.1.-</ecNumber>
    </recommendedName>
</protein>
<dbReference type="InterPro" id="IPR003342">
    <property type="entry name" value="ArnT-like_N"/>
</dbReference>
<dbReference type="PANTHER" id="PTHR10050">
    <property type="entry name" value="DOLICHYL-PHOSPHATE-MANNOSE--PROTEIN MANNOSYLTRANSFERASE"/>
    <property type="match status" value="1"/>
</dbReference>
<evidence type="ECO:0000313" key="14">
    <source>
        <dbReference type="Proteomes" id="UP000293623"/>
    </source>
</evidence>
<feature type="transmembrane region" description="Helical" evidence="10">
    <location>
        <begin position="210"/>
        <end position="234"/>
    </location>
</feature>
<dbReference type="AlphaFoldDB" id="A0A4Q2KMG3"/>
<evidence type="ECO:0000256" key="1">
    <source>
        <dbReference type="ARBA" id="ARBA00004127"/>
    </source>
</evidence>
<evidence type="ECO:0000256" key="10">
    <source>
        <dbReference type="RuleBase" id="RU367007"/>
    </source>
</evidence>
<feature type="domain" description="Protein O-mannosyl-transferase C-terminal four TM" evidence="12">
    <location>
        <begin position="251"/>
        <end position="317"/>
    </location>
</feature>
<dbReference type="Pfam" id="PF02366">
    <property type="entry name" value="PMT"/>
    <property type="match status" value="1"/>
</dbReference>
<feature type="transmembrane region" description="Helical" evidence="10">
    <location>
        <begin position="109"/>
        <end position="127"/>
    </location>
</feature>
<feature type="transmembrane region" description="Helical" evidence="10">
    <location>
        <begin position="353"/>
        <end position="371"/>
    </location>
</feature>
<reference evidence="13 14" key="1">
    <citation type="submission" date="2019-01" db="EMBL/GenBank/DDBJ databases">
        <title>Altererythrobacter rhizovicinus sp. nov., isolated from the rhizosphere soil of Haloxylon ammodendron.</title>
        <authorList>
            <person name="Li H.-P."/>
            <person name="Gou J.-Y."/>
            <person name="Yao D."/>
            <person name="Han Q.-Q."/>
            <person name="Shao K.-Z."/>
            <person name="Zhao Q."/>
            <person name="Zhang J.-L."/>
        </authorList>
    </citation>
    <scope>NUCLEOTIDE SEQUENCE [LARGE SCALE GENOMIC DNA]</scope>
    <source>
        <strain evidence="13 14">AY-3R</strain>
    </source>
</reference>
<dbReference type="PANTHER" id="PTHR10050:SF46">
    <property type="entry name" value="PROTEIN O-MANNOSYL-TRANSFERASE 2"/>
    <property type="match status" value="1"/>
</dbReference>
<comment type="subcellular location">
    <subcellularLocation>
        <location evidence="10">Cell membrane</location>
    </subcellularLocation>
    <subcellularLocation>
        <location evidence="1">Endomembrane system</location>
        <topology evidence="1">Multi-pass membrane protein</topology>
    </subcellularLocation>
</comment>
<comment type="function">
    <text evidence="10">Protein O-mannosyltransferase that catalyzes the transfer of a single mannose residue from a polyprenol phospho-mannosyl lipidic donor to the hydroxyl group of selected serine and threonine residues in acceptor proteins.</text>
</comment>
<keyword evidence="8 10" id="KW-0472">Membrane</keyword>
<evidence type="ECO:0000256" key="5">
    <source>
        <dbReference type="ARBA" id="ARBA00022679"/>
    </source>
</evidence>
<dbReference type="RefSeq" id="WP_129523987.1">
    <property type="nucleotide sequence ID" value="NZ_SDPV01000001.1"/>
</dbReference>
<dbReference type="Pfam" id="PF16192">
    <property type="entry name" value="PMT_4TMC"/>
    <property type="match status" value="1"/>
</dbReference>
<evidence type="ECO:0000256" key="8">
    <source>
        <dbReference type="ARBA" id="ARBA00023136"/>
    </source>
</evidence>
<feature type="transmembrane region" description="Helical" evidence="10">
    <location>
        <begin position="81"/>
        <end position="103"/>
    </location>
</feature>
<evidence type="ECO:0000313" key="13">
    <source>
        <dbReference type="EMBL" id="RXZ66525.1"/>
    </source>
</evidence>
<dbReference type="EMBL" id="SDPV01000001">
    <property type="protein sequence ID" value="RXZ66525.1"/>
    <property type="molecule type" value="Genomic_DNA"/>
</dbReference>
<keyword evidence="6 10" id="KW-0812">Transmembrane</keyword>
<keyword evidence="5 10" id="KW-0808">Transferase</keyword>
<feature type="transmembrane region" description="Helical" evidence="10">
    <location>
        <begin position="328"/>
        <end position="347"/>
    </location>
</feature>
<dbReference type="InterPro" id="IPR032421">
    <property type="entry name" value="PMT_4TMC"/>
</dbReference>
<dbReference type="GO" id="GO:0012505">
    <property type="term" value="C:endomembrane system"/>
    <property type="evidence" value="ECO:0007669"/>
    <property type="project" value="UniProtKB-SubCell"/>
</dbReference>
<evidence type="ECO:0000256" key="7">
    <source>
        <dbReference type="ARBA" id="ARBA00022989"/>
    </source>
</evidence>
<comment type="similarity">
    <text evidence="3 10">Belongs to the glycosyltransferase 39 family.</text>
</comment>
<keyword evidence="10" id="KW-1003">Cell membrane</keyword>
<feature type="transmembrane region" description="Helical" evidence="10">
    <location>
        <begin position="299"/>
        <end position="321"/>
    </location>
</feature>
<comment type="pathway">
    <text evidence="2 10">Protein modification; protein glycosylation.</text>
</comment>
<organism evidence="13 14">
    <name type="scientific">Pelagerythrobacter rhizovicinus</name>
    <dbReference type="NCBI Taxonomy" id="2268576"/>
    <lineage>
        <taxon>Bacteria</taxon>
        <taxon>Pseudomonadati</taxon>
        <taxon>Pseudomonadota</taxon>
        <taxon>Alphaproteobacteria</taxon>
        <taxon>Sphingomonadales</taxon>
        <taxon>Erythrobacteraceae</taxon>
        <taxon>Pelagerythrobacter</taxon>
    </lineage>
</organism>
<dbReference type="GO" id="GO:0004169">
    <property type="term" value="F:dolichyl-phosphate-mannose-protein mannosyltransferase activity"/>
    <property type="evidence" value="ECO:0007669"/>
    <property type="project" value="UniProtKB-UniRule"/>
</dbReference>
<dbReference type="OrthoDB" id="9776737at2"/>
<feature type="transmembrane region" description="Helical" evidence="10">
    <location>
        <begin position="383"/>
        <end position="402"/>
    </location>
</feature>
<dbReference type="EC" id="2.4.1.-" evidence="10"/>
<proteinExistence type="inferred from homology"/>
<accession>A0A4Q2KMG3</accession>
<evidence type="ECO:0000259" key="11">
    <source>
        <dbReference type="Pfam" id="PF02366"/>
    </source>
</evidence>
<dbReference type="InterPro" id="IPR027005">
    <property type="entry name" value="PMT-like"/>
</dbReference>
<gene>
    <name evidence="13" type="ORF">ETX26_07560</name>
</gene>
<keyword evidence="4 10" id="KW-0328">Glycosyltransferase</keyword>
<evidence type="ECO:0000256" key="4">
    <source>
        <dbReference type="ARBA" id="ARBA00022676"/>
    </source>
</evidence>
<dbReference type="GO" id="GO:0005886">
    <property type="term" value="C:plasma membrane"/>
    <property type="evidence" value="ECO:0007669"/>
    <property type="project" value="UniProtKB-SubCell"/>
</dbReference>